<comment type="caution">
    <text evidence="1">The sequence shown here is derived from an EMBL/GenBank/DDBJ whole genome shotgun (WGS) entry which is preliminary data.</text>
</comment>
<dbReference type="AlphaFoldDB" id="A0AAU9K2U3"/>
<evidence type="ECO:0000313" key="2">
    <source>
        <dbReference type="Proteomes" id="UP001162131"/>
    </source>
</evidence>
<reference evidence="1" key="1">
    <citation type="submission" date="2021-09" db="EMBL/GenBank/DDBJ databases">
        <authorList>
            <consortium name="AG Swart"/>
            <person name="Singh M."/>
            <person name="Singh A."/>
            <person name="Seah K."/>
            <person name="Emmerich C."/>
        </authorList>
    </citation>
    <scope>NUCLEOTIDE SEQUENCE</scope>
    <source>
        <strain evidence="1">ATCC30299</strain>
    </source>
</reference>
<accession>A0AAU9K2U3</accession>
<protein>
    <submittedName>
        <fullName evidence="1">Uncharacterized protein</fullName>
    </submittedName>
</protein>
<keyword evidence="2" id="KW-1185">Reference proteome</keyword>
<gene>
    <name evidence="1" type="ORF">BSTOLATCC_MIC53343</name>
</gene>
<proteinExistence type="predicted"/>
<dbReference type="Proteomes" id="UP001162131">
    <property type="component" value="Unassembled WGS sequence"/>
</dbReference>
<sequence length="225" mass="26302">MSFPYYFGKRKSPAEAKKEYEDLWTNICPYFGPISYKDLEEHVLPLITADELIAGRQADSDQKLPSFVQSAFAQVEIRSRLRLDLAFTVVVWLLARKVTNYRRFRTSSGDSSLFRKDVICTGFLIGIPTYSFALDYLSTFRTVFPDRALLAIKKDPQLSLYRKRLIEFKPEYANKKYRLDKGLTSYDGINFSELEKKEDKELIEDKDVFIEEGDFEGEIEEKYKE</sequence>
<evidence type="ECO:0000313" key="1">
    <source>
        <dbReference type="EMBL" id="CAG9331268.1"/>
    </source>
</evidence>
<name>A0AAU9K2U3_9CILI</name>
<dbReference type="EMBL" id="CAJZBQ010000053">
    <property type="protein sequence ID" value="CAG9331268.1"/>
    <property type="molecule type" value="Genomic_DNA"/>
</dbReference>
<organism evidence="1 2">
    <name type="scientific">Blepharisma stoltei</name>
    <dbReference type="NCBI Taxonomy" id="1481888"/>
    <lineage>
        <taxon>Eukaryota</taxon>
        <taxon>Sar</taxon>
        <taxon>Alveolata</taxon>
        <taxon>Ciliophora</taxon>
        <taxon>Postciliodesmatophora</taxon>
        <taxon>Heterotrichea</taxon>
        <taxon>Heterotrichida</taxon>
        <taxon>Blepharismidae</taxon>
        <taxon>Blepharisma</taxon>
    </lineage>
</organism>